<dbReference type="EMBL" id="JAADJZ010000005">
    <property type="protein sequence ID" value="KAF2875137.1"/>
    <property type="molecule type" value="Genomic_DNA"/>
</dbReference>
<dbReference type="AlphaFoldDB" id="A0A7C8IB11"/>
<name>A0A7C8IB11_9PLEO</name>
<evidence type="ECO:0000256" key="1">
    <source>
        <dbReference type="SAM" id="MobiDB-lite"/>
    </source>
</evidence>
<dbReference type="Proteomes" id="UP000481861">
    <property type="component" value="Unassembled WGS sequence"/>
</dbReference>
<dbReference type="OrthoDB" id="4720378at2759"/>
<organism evidence="2 3">
    <name type="scientific">Massariosphaeria phaeospora</name>
    <dbReference type="NCBI Taxonomy" id="100035"/>
    <lineage>
        <taxon>Eukaryota</taxon>
        <taxon>Fungi</taxon>
        <taxon>Dikarya</taxon>
        <taxon>Ascomycota</taxon>
        <taxon>Pezizomycotina</taxon>
        <taxon>Dothideomycetes</taxon>
        <taxon>Pleosporomycetidae</taxon>
        <taxon>Pleosporales</taxon>
        <taxon>Pleosporales incertae sedis</taxon>
        <taxon>Massariosphaeria</taxon>
    </lineage>
</organism>
<reference evidence="2 3" key="1">
    <citation type="submission" date="2020-01" db="EMBL/GenBank/DDBJ databases">
        <authorList>
            <consortium name="DOE Joint Genome Institute"/>
            <person name="Haridas S."/>
            <person name="Albert R."/>
            <person name="Binder M."/>
            <person name="Bloem J."/>
            <person name="Labutti K."/>
            <person name="Salamov A."/>
            <person name="Andreopoulos B."/>
            <person name="Baker S.E."/>
            <person name="Barry K."/>
            <person name="Bills G."/>
            <person name="Bluhm B.H."/>
            <person name="Cannon C."/>
            <person name="Castanera R."/>
            <person name="Culley D.E."/>
            <person name="Daum C."/>
            <person name="Ezra D."/>
            <person name="Gonzalez J.B."/>
            <person name="Henrissat B."/>
            <person name="Kuo A."/>
            <person name="Liang C."/>
            <person name="Lipzen A."/>
            <person name="Lutzoni F."/>
            <person name="Magnuson J."/>
            <person name="Mondo S."/>
            <person name="Nolan M."/>
            <person name="Ohm R."/>
            <person name="Pangilinan J."/>
            <person name="Park H.-J.H."/>
            <person name="Ramirez L."/>
            <person name="Alfaro M."/>
            <person name="Sun H."/>
            <person name="Tritt A."/>
            <person name="Yoshinaga Y."/>
            <person name="Zwiers L.-H.L."/>
            <person name="Turgeon B.G."/>
            <person name="Goodwin S.B."/>
            <person name="Spatafora J.W."/>
            <person name="Crous P.W."/>
            <person name="Grigoriev I.V."/>
        </authorList>
    </citation>
    <scope>NUCLEOTIDE SEQUENCE [LARGE SCALE GENOMIC DNA]</scope>
    <source>
        <strain evidence="2 3">CBS 611.86</strain>
    </source>
</reference>
<evidence type="ECO:0000313" key="3">
    <source>
        <dbReference type="Proteomes" id="UP000481861"/>
    </source>
</evidence>
<keyword evidence="3" id="KW-1185">Reference proteome</keyword>
<accession>A0A7C8IB11</accession>
<proteinExistence type="predicted"/>
<protein>
    <submittedName>
        <fullName evidence="2">Uncharacterized protein</fullName>
    </submittedName>
</protein>
<sequence>MNQGRSRYTDGHDGLVIAVIVALSDRYWGAWFGLQSDDEHIVALPDRYWGAWFELQSDDEHIYVDAASKSSHSDTSAPSSFSRGYTFSLKTRNTFSLHRQHALDYSLPLAWCEHGLTPDPSLLSSIGRTMADVSVRDADADELIKNSWSARDADANADADELVKNSWSARDTDADELVKNSWSARDADPNADADELVKNS</sequence>
<gene>
    <name evidence="2" type="ORF">BDV95DRAFT_591865</name>
</gene>
<feature type="region of interest" description="Disordered" evidence="1">
    <location>
        <begin position="178"/>
        <end position="200"/>
    </location>
</feature>
<comment type="caution">
    <text evidence="2">The sequence shown here is derived from an EMBL/GenBank/DDBJ whole genome shotgun (WGS) entry which is preliminary data.</text>
</comment>
<evidence type="ECO:0000313" key="2">
    <source>
        <dbReference type="EMBL" id="KAF2875137.1"/>
    </source>
</evidence>